<evidence type="ECO:0000256" key="5">
    <source>
        <dbReference type="ARBA" id="ARBA00022989"/>
    </source>
</evidence>
<organism evidence="13 14">
    <name type="scientific">Flavobacterium ponti</name>
    <dbReference type="NCBI Taxonomy" id="665133"/>
    <lineage>
        <taxon>Bacteria</taxon>
        <taxon>Pseudomonadati</taxon>
        <taxon>Bacteroidota</taxon>
        <taxon>Flavobacteriia</taxon>
        <taxon>Flavobacteriales</taxon>
        <taxon>Flavobacteriaceae</taxon>
        <taxon>Flavobacterium</taxon>
    </lineage>
</organism>
<evidence type="ECO:0000256" key="7">
    <source>
        <dbReference type="ARBA" id="ARBA00023186"/>
    </source>
</evidence>
<dbReference type="Gene3D" id="3.10.50.40">
    <property type="match status" value="1"/>
</dbReference>
<accession>A0ABV9NZJ2</accession>
<evidence type="ECO:0000256" key="2">
    <source>
        <dbReference type="ARBA" id="ARBA00022475"/>
    </source>
</evidence>
<dbReference type="Pfam" id="PF13616">
    <property type="entry name" value="Rotamase_3"/>
    <property type="match status" value="1"/>
</dbReference>
<dbReference type="InterPro" id="IPR027304">
    <property type="entry name" value="Trigger_fact/SurA_dom_sf"/>
</dbReference>
<comment type="caution">
    <text evidence="13">The sequence shown here is derived from an EMBL/GenBank/DDBJ whole genome shotgun (WGS) entry which is preliminary data.</text>
</comment>
<keyword evidence="7" id="KW-0143">Chaperone</keyword>
<evidence type="ECO:0000259" key="12">
    <source>
        <dbReference type="PROSITE" id="PS50198"/>
    </source>
</evidence>
<evidence type="ECO:0000256" key="9">
    <source>
        <dbReference type="ARBA" id="ARBA00040743"/>
    </source>
</evidence>
<evidence type="ECO:0000256" key="6">
    <source>
        <dbReference type="ARBA" id="ARBA00023136"/>
    </source>
</evidence>
<dbReference type="SUPFAM" id="SSF54534">
    <property type="entry name" value="FKBP-like"/>
    <property type="match status" value="1"/>
</dbReference>
<dbReference type="GO" id="GO:0003755">
    <property type="term" value="F:peptidyl-prolyl cis-trans isomerase activity"/>
    <property type="evidence" value="ECO:0007669"/>
    <property type="project" value="UniProtKB-EC"/>
</dbReference>
<dbReference type="Pfam" id="PF13623">
    <property type="entry name" value="SurA_N_2"/>
    <property type="match status" value="1"/>
</dbReference>
<evidence type="ECO:0000256" key="3">
    <source>
        <dbReference type="ARBA" id="ARBA00022519"/>
    </source>
</evidence>
<evidence type="ECO:0000256" key="1">
    <source>
        <dbReference type="ARBA" id="ARBA00004382"/>
    </source>
</evidence>
<protein>
    <recommendedName>
        <fullName evidence="9">Periplasmic chaperone PpiD</fullName>
    </recommendedName>
    <alternativeName>
        <fullName evidence="10">Periplasmic folding chaperone</fullName>
    </alternativeName>
</protein>
<feature type="domain" description="PpiC" evidence="12">
    <location>
        <begin position="344"/>
        <end position="451"/>
    </location>
</feature>
<keyword evidence="5" id="KW-1133">Transmembrane helix</keyword>
<keyword evidence="3" id="KW-0997">Cell inner membrane</keyword>
<keyword evidence="2" id="KW-1003">Cell membrane</keyword>
<gene>
    <name evidence="13" type="ORF">ACFO3U_02130</name>
</gene>
<dbReference type="Proteomes" id="UP001595885">
    <property type="component" value="Unassembled WGS sequence"/>
</dbReference>
<evidence type="ECO:0000256" key="10">
    <source>
        <dbReference type="ARBA" id="ARBA00042775"/>
    </source>
</evidence>
<dbReference type="InterPro" id="IPR046357">
    <property type="entry name" value="PPIase_dom_sf"/>
</dbReference>
<name>A0ABV9NZJ2_9FLAO</name>
<dbReference type="RefSeq" id="WP_379737981.1">
    <property type="nucleotide sequence ID" value="NZ_JBHSGW010000001.1"/>
</dbReference>
<dbReference type="InterPro" id="IPR052029">
    <property type="entry name" value="PpiD_chaperone"/>
</dbReference>
<sequence>MAILSKIRQRSFFLIVIIALALFSFVLADVIKSGSFGSSSKYAGTVNGENIMGQEFQRKVGQAEQQGMSNVQASNGVWDQEVKRIILAEQFEELGLRVGPDQLINVMKENPNFASNPQFQNEAGKFDVAKFKEYVSTNFLKQGPEQKAQWEAFEADVERMYTEQMYYTLVKSGLQTTQAEGQALYEEENDKADFDFVTLGYSTVNDDEAKVSDDEIMAYIKSHPKKFKSDKMADLELVFIENKPSKADEDQMKNSIQGLLNGKVEYNKETNSNDTLPSFKNATNVAEYVNKNSDIKFDSTYVAKKDLPLEYQEQLFNLPEGEVFGPYTDNGYQKLSRKIGSKSGASAKASHILIAYEGAERADPTIKRTKEEAQAKANELAAQAKANPAGFAALATANTDDPGSKQTGGEYDNIAPGQMVKPFNDFVFDSPIGSIGVVETDFGFHVIKVTDKYNSVLLATVAQKIEPSETTSDQNYTKASKFEADANSKDFAQVAKDMGLEVTQAPNIKTSDENIPVVGPQRGIVLWAFGKDTEIGDVKRFDVPTGFVVARLKSINDTGLTNVENARIQVEPILKNEKKAVILRKKMTGKTLEEVSKATNASVISATGVVFKTALVPNIGPEPKVVGKVFAQKAGTTSGLIDGTYGVYMVKTKAITKANAIPNYTSYVNQAKSQAQGAASNKVIEALKAKSDIEDLRVQ</sequence>
<evidence type="ECO:0000313" key="14">
    <source>
        <dbReference type="Proteomes" id="UP001595885"/>
    </source>
</evidence>
<dbReference type="PROSITE" id="PS50198">
    <property type="entry name" value="PPIC_PPIASE_2"/>
    <property type="match status" value="1"/>
</dbReference>
<comment type="subcellular location">
    <subcellularLocation>
        <location evidence="1">Cell inner membrane</location>
        <topology evidence="1">Single-pass type II membrane protein</topology>
        <orientation evidence="1">Periplasmic side</orientation>
    </subcellularLocation>
</comment>
<evidence type="ECO:0000256" key="4">
    <source>
        <dbReference type="ARBA" id="ARBA00022692"/>
    </source>
</evidence>
<evidence type="ECO:0000256" key="11">
    <source>
        <dbReference type="PROSITE-ProRule" id="PRU00278"/>
    </source>
</evidence>
<comment type="similarity">
    <text evidence="8">Belongs to the PpiD chaperone family.</text>
</comment>
<evidence type="ECO:0000256" key="8">
    <source>
        <dbReference type="ARBA" id="ARBA00038408"/>
    </source>
</evidence>
<dbReference type="EMBL" id="JBHSGW010000001">
    <property type="protein sequence ID" value="MFC4738783.1"/>
    <property type="molecule type" value="Genomic_DNA"/>
</dbReference>
<keyword evidence="11 13" id="KW-0413">Isomerase</keyword>
<dbReference type="SUPFAM" id="SSF109998">
    <property type="entry name" value="Triger factor/SurA peptide-binding domain-like"/>
    <property type="match status" value="1"/>
</dbReference>
<reference evidence="14" key="1">
    <citation type="journal article" date="2019" name="Int. J. Syst. Evol. Microbiol.">
        <title>The Global Catalogue of Microorganisms (GCM) 10K type strain sequencing project: providing services to taxonomists for standard genome sequencing and annotation.</title>
        <authorList>
            <consortium name="The Broad Institute Genomics Platform"/>
            <consortium name="The Broad Institute Genome Sequencing Center for Infectious Disease"/>
            <person name="Wu L."/>
            <person name="Ma J."/>
        </authorList>
    </citation>
    <scope>NUCLEOTIDE SEQUENCE [LARGE SCALE GENOMIC DNA]</scope>
    <source>
        <strain evidence="14">CCUG 50349</strain>
    </source>
</reference>
<keyword evidence="14" id="KW-1185">Reference proteome</keyword>
<dbReference type="InterPro" id="IPR000297">
    <property type="entry name" value="PPIase_PpiC"/>
</dbReference>
<dbReference type="PANTHER" id="PTHR47529:SF1">
    <property type="entry name" value="PERIPLASMIC CHAPERONE PPID"/>
    <property type="match status" value="1"/>
</dbReference>
<keyword evidence="4" id="KW-0812">Transmembrane</keyword>
<dbReference type="PANTHER" id="PTHR47529">
    <property type="entry name" value="PEPTIDYL-PROLYL CIS-TRANS ISOMERASE D"/>
    <property type="match status" value="1"/>
</dbReference>
<evidence type="ECO:0000313" key="13">
    <source>
        <dbReference type="EMBL" id="MFC4738783.1"/>
    </source>
</evidence>
<keyword evidence="6" id="KW-0472">Membrane</keyword>
<keyword evidence="11" id="KW-0697">Rotamase</keyword>
<proteinExistence type="inferred from homology"/>